<feature type="non-terminal residue" evidence="5">
    <location>
        <position position="295"/>
    </location>
</feature>
<comment type="caution">
    <text evidence="5">The sequence shown here is derived from an EMBL/GenBank/DDBJ whole genome shotgun (WGS) entry which is preliminary data.</text>
</comment>
<dbReference type="SMART" id="SM00060">
    <property type="entry name" value="FN3"/>
    <property type="match status" value="2"/>
</dbReference>
<reference evidence="5" key="1">
    <citation type="journal article" date="2012" name="Science">
        <title>Fermentation, hydrogen, and sulfur metabolism in multiple uncultivated bacterial phyla.</title>
        <authorList>
            <person name="Wrighton K.C."/>
            <person name="Thomas B.C."/>
            <person name="Sharon I."/>
            <person name="Miller C.S."/>
            <person name="Castelle C.J."/>
            <person name="VerBerkmoes N.C."/>
            <person name="Wilkins M.J."/>
            <person name="Hettich R.L."/>
            <person name="Lipton M.S."/>
            <person name="Williams K.H."/>
            <person name="Long P.E."/>
            <person name="Banfield J.F."/>
        </authorList>
    </citation>
    <scope>NUCLEOTIDE SEQUENCE [LARGE SCALE GENOMIC DNA]</scope>
</reference>
<feature type="domain" description="Fibronectin type-III" evidence="4">
    <location>
        <begin position="40"/>
        <end position="137"/>
    </location>
</feature>
<keyword evidence="1 3" id="KW-0732">Signal</keyword>
<dbReference type="InterPro" id="IPR014755">
    <property type="entry name" value="Cu-Rt/internalin_Ig-like"/>
</dbReference>
<dbReference type="InterPro" id="IPR003961">
    <property type="entry name" value="FN3_dom"/>
</dbReference>
<feature type="region of interest" description="Disordered" evidence="2">
    <location>
        <begin position="273"/>
        <end position="295"/>
    </location>
</feature>
<proteinExistence type="predicted"/>
<dbReference type="InterPro" id="IPR036116">
    <property type="entry name" value="FN3_sf"/>
</dbReference>
<dbReference type="SUPFAM" id="SSF49265">
    <property type="entry name" value="Fibronectin type III"/>
    <property type="match status" value="1"/>
</dbReference>
<evidence type="ECO:0000313" key="5">
    <source>
        <dbReference type="EMBL" id="EKE27963.1"/>
    </source>
</evidence>
<dbReference type="EMBL" id="AMFJ01000394">
    <property type="protein sequence ID" value="EKE27963.1"/>
    <property type="molecule type" value="Genomic_DNA"/>
</dbReference>
<protein>
    <recommendedName>
        <fullName evidence="4">Fibronectin type-III domain-containing protein</fullName>
    </recommendedName>
</protein>
<evidence type="ECO:0000256" key="3">
    <source>
        <dbReference type="SAM" id="SignalP"/>
    </source>
</evidence>
<evidence type="ECO:0000256" key="1">
    <source>
        <dbReference type="ARBA" id="ARBA00022729"/>
    </source>
</evidence>
<name>K2FYC8_9BACT</name>
<dbReference type="InterPro" id="IPR013783">
    <property type="entry name" value="Ig-like_fold"/>
</dbReference>
<evidence type="ECO:0000259" key="4">
    <source>
        <dbReference type="PROSITE" id="PS50853"/>
    </source>
</evidence>
<dbReference type="AlphaFoldDB" id="K2FYC8"/>
<organism evidence="5">
    <name type="scientific">uncultured bacterium</name>
    <name type="common">gcode 4</name>
    <dbReference type="NCBI Taxonomy" id="1234023"/>
    <lineage>
        <taxon>Bacteria</taxon>
        <taxon>environmental samples</taxon>
    </lineage>
</organism>
<sequence length="295" mass="29963">MRHIKKIALVTAALMLTTSAFAASGTVTPPTAPASASLELKSAPKLVSKTSTWVTLEWEKVDAASTYIVKYSTKSVANSTETNPQYDNETDPVTATGTTVENLEANTDYYFSVVAVDKDNNESDTYSDELNVKTDAATAASATAGTGAAAASSLAITNVTAQDNKTITLEFSAALGTDPVTVKITKTTDSSDVPVAEVTPDASSPNNVLVKVATVLDANSSYSVTVISAKDAAGNNIQEGVNGVKEFQTPVNLAASPEAGALDAAAGTGASMTGATATGALNGAPELPATGTKEN</sequence>
<evidence type="ECO:0000256" key="2">
    <source>
        <dbReference type="SAM" id="MobiDB-lite"/>
    </source>
</evidence>
<dbReference type="Gene3D" id="2.60.40.1220">
    <property type="match status" value="1"/>
</dbReference>
<accession>K2FYC8</accession>
<dbReference type="Gene3D" id="2.60.40.10">
    <property type="entry name" value="Immunoglobulins"/>
    <property type="match status" value="1"/>
</dbReference>
<gene>
    <name evidence="5" type="ORF">ACD_3C00120G0010</name>
</gene>
<feature type="chain" id="PRO_5017354208" description="Fibronectin type-III domain-containing protein" evidence="3">
    <location>
        <begin position="23"/>
        <end position="295"/>
    </location>
</feature>
<dbReference type="PROSITE" id="PS50853">
    <property type="entry name" value="FN3"/>
    <property type="match status" value="1"/>
</dbReference>
<feature type="compositionally biased region" description="Low complexity" evidence="2">
    <location>
        <begin position="273"/>
        <end position="284"/>
    </location>
</feature>
<dbReference type="CDD" id="cd00063">
    <property type="entry name" value="FN3"/>
    <property type="match status" value="1"/>
</dbReference>
<feature type="signal peptide" evidence="3">
    <location>
        <begin position="1"/>
        <end position="22"/>
    </location>
</feature>
<dbReference type="Pfam" id="PF00041">
    <property type="entry name" value="fn3"/>
    <property type="match status" value="1"/>
</dbReference>